<dbReference type="AlphaFoldDB" id="A0A409YY76"/>
<proteinExistence type="predicted"/>
<gene>
    <name evidence="1" type="ORF">CVT24_002697</name>
</gene>
<evidence type="ECO:0000313" key="1">
    <source>
        <dbReference type="EMBL" id="PPR07985.1"/>
    </source>
</evidence>
<evidence type="ECO:0000313" key="2">
    <source>
        <dbReference type="Proteomes" id="UP000284842"/>
    </source>
</evidence>
<comment type="caution">
    <text evidence="1">The sequence shown here is derived from an EMBL/GenBank/DDBJ whole genome shotgun (WGS) entry which is preliminary data.</text>
</comment>
<dbReference type="EMBL" id="NHTK01000202">
    <property type="protein sequence ID" value="PPR07985.1"/>
    <property type="molecule type" value="Genomic_DNA"/>
</dbReference>
<sequence>MMHYTRIHDSLFSNMSLPTLLTFAKVSKNARQLVHSYIAKTHNIGKQLEDFFTPIEASMFQILQQSNGLIISGSFALRFFSGQDFGPDSDLDIYVEDRYQSRIFDWICSIGYVCTKRTEEYQEQNDAALRLGQQFQHILLRGRDGIARPNVRGVRANQRPNIWRMGPNVRRNNGAMGANRHPNNRGIGPNLRAVINLERGGRKIQLIVTHGSPIGIILEYHSTCVMNIITHDHAYCLYPKATLLQKRSLVIYRPGLEEGHSEDALGKYRSRGWTMVKSPPREDASSRWSPFPIGERHVGDDLCWTIPLSSSPATGDNVIEANSWGLRQSVVRLGRFVHEYAPLKLEALRFAYVSNARCKRQATILFGRKRSYKEETVSFKDNNLRNMVKCLFR</sequence>
<reference evidence="1 2" key="1">
    <citation type="journal article" date="2018" name="Evol. Lett.">
        <title>Horizontal gene cluster transfer increased hallucinogenic mushroom diversity.</title>
        <authorList>
            <person name="Reynolds H.T."/>
            <person name="Vijayakumar V."/>
            <person name="Gluck-Thaler E."/>
            <person name="Korotkin H.B."/>
            <person name="Matheny P.B."/>
            <person name="Slot J.C."/>
        </authorList>
    </citation>
    <scope>NUCLEOTIDE SEQUENCE [LARGE SCALE GENOMIC DNA]</scope>
    <source>
        <strain evidence="1 2">2629</strain>
    </source>
</reference>
<dbReference type="Proteomes" id="UP000284842">
    <property type="component" value="Unassembled WGS sequence"/>
</dbReference>
<organism evidence="1 2">
    <name type="scientific">Panaeolus cyanescens</name>
    <dbReference type="NCBI Taxonomy" id="181874"/>
    <lineage>
        <taxon>Eukaryota</taxon>
        <taxon>Fungi</taxon>
        <taxon>Dikarya</taxon>
        <taxon>Basidiomycota</taxon>
        <taxon>Agaricomycotina</taxon>
        <taxon>Agaricomycetes</taxon>
        <taxon>Agaricomycetidae</taxon>
        <taxon>Agaricales</taxon>
        <taxon>Agaricineae</taxon>
        <taxon>Galeropsidaceae</taxon>
        <taxon>Panaeolus</taxon>
    </lineage>
</organism>
<name>A0A409YY76_9AGAR</name>
<dbReference type="InParanoid" id="A0A409YY76"/>
<accession>A0A409YY76</accession>
<protein>
    <submittedName>
        <fullName evidence="1">Uncharacterized protein</fullName>
    </submittedName>
</protein>
<dbReference type="OrthoDB" id="3041043at2759"/>
<keyword evidence="2" id="KW-1185">Reference proteome</keyword>